<dbReference type="InterPro" id="IPR052953">
    <property type="entry name" value="Ser-rich/MCO-related"/>
</dbReference>
<dbReference type="EMBL" id="GL876967">
    <property type="protein sequence ID" value="KLU82921.1"/>
    <property type="molecule type" value="Genomic_DNA"/>
</dbReference>
<dbReference type="OrthoDB" id="2331100at2759"/>
<feature type="region of interest" description="Disordered" evidence="1">
    <location>
        <begin position="169"/>
        <end position="203"/>
    </location>
</feature>
<dbReference type="eggNOG" id="ENOG502S0EC">
    <property type="taxonomic scope" value="Eukaryota"/>
</dbReference>
<dbReference type="PANTHER" id="PTHR34883">
    <property type="entry name" value="SERINE-RICH PROTEIN, PUTATIVE-RELATED-RELATED"/>
    <property type="match status" value="1"/>
</dbReference>
<organism evidence="4 5">
    <name type="scientific">Magnaporthiopsis poae (strain ATCC 64411 / 73-15)</name>
    <name type="common">Kentucky bluegrass fungus</name>
    <name type="synonym">Magnaporthe poae</name>
    <dbReference type="NCBI Taxonomy" id="644358"/>
    <lineage>
        <taxon>Eukaryota</taxon>
        <taxon>Fungi</taxon>
        <taxon>Dikarya</taxon>
        <taxon>Ascomycota</taxon>
        <taxon>Pezizomycotina</taxon>
        <taxon>Sordariomycetes</taxon>
        <taxon>Sordariomycetidae</taxon>
        <taxon>Magnaporthales</taxon>
        <taxon>Magnaporthaceae</taxon>
        <taxon>Magnaporthiopsis</taxon>
    </lineage>
</organism>
<feature type="signal peptide" evidence="2">
    <location>
        <begin position="1"/>
        <end position="27"/>
    </location>
</feature>
<reference evidence="5" key="1">
    <citation type="submission" date="2010-05" db="EMBL/GenBank/DDBJ databases">
        <title>The genome sequence of Magnaporthe poae strain ATCC 64411.</title>
        <authorList>
            <person name="Ma L.-J."/>
            <person name="Dead R."/>
            <person name="Young S."/>
            <person name="Zeng Q."/>
            <person name="Koehrsen M."/>
            <person name="Alvarado L."/>
            <person name="Berlin A."/>
            <person name="Chapman S.B."/>
            <person name="Chen Z."/>
            <person name="Freedman E."/>
            <person name="Gellesch M."/>
            <person name="Goldberg J."/>
            <person name="Griggs A."/>
            <person name="Gujja S."/>
            <person name="Heilman E.R."/>
            <person name="Heiman D."/>
            <person name="Hepburn T."/>
            <person name="Howarth C."/>
            <person name="Jen D."/>
            <person name="Larson L."/>
            <person name="Mehta T."/>
            <person name="Neiman D."/>
            <person name="Pearson M."/>
            <person name="Roberts A."/>
            <person name="Saif S."/>
            <person name="Shea T."/>
            <person name="Shenoy N."/>
            <person name="Sisk P."/>
            <person name="Stolte C."/>
            <person name="Sykes S."/>
            <person name="Walk T."/>
            <person name="White J."/>
            <person name="Yandava C."/>
            <person name="Haas B."/>
            <person name="Nusbaum C."/>
            <person name="Birren B."/>
        </authorList>
    </citation>
    <scope>NUCLEOTIDE SEQUENCE [LARGE SCALE GENOMIC DNA]</scope>
    <source>
        <strain evidence="5">ATCC 64411 / 73-15</strain>
    </source>
</reference>
<dbReference type="EMBL" id="ADBL01000497">
    <property type="status" value="NOT_ANNOTATED_CDS"/>
    <property type="molecule type" value="Genomic_DNA"/>
</dbReference>
<dbReference type="VEuPathDB" id="FungiDB:MAPG_01988"/>
<evidence type="ECO:0000313" key="3">
    <source>
        <dbReference type="EMBL" id="KLU82921.1"/>
    </source>
</evidence>
<evidence type="ECO:0008006" key="6">
    <source>
        <dbReference type="Google" id="ProtNLM"/>
    </source>
</evidence>
<gene>
    <name evidence="3" type="ORF">MAPG_01988</name>
</gene>
<feature type="compositionally biased region" description="Low complexity" evidence="1">
    <location>
        <begin position="174"/>
        <end position="190"/>
    </location>
</feature>
<evidence type="ECO:0000313" key="5">
    <source>
        <dbReference type="Proteomes" id="UP000011715"/>
    </source>
</evidence>
<keyword evidence="2" id="KW-0732">Signal</keyword>
<dbReference type="STRING" id="644358.A0A0C4DQ50"/>
<dbReference type="Gene3D" id="2.60.40.420">
    <property type="entry name" value="Cupredoxins - blue copper proteins"/>
    <property type="match status" value="1"/>
</dbReference>
<dbReference type="EMBL" id="ADBL01000498">
    <property type="status" value="NOT_ANNOTATED_CDS"/>
    <property type="molecule type" value="Genomic_DNA"/>
</dbReference>
<dbReference type="PANTHER" id="PTHR34883:SF8">
    <property type="entry name" value="EXTRACELLULAR SERINE-RICH PROTEIN (AFU_ORTHOLOGUE AFUA_6G00670)"/>
    <property type="match status" value="1"/>
</dbReference>
<dbReference type="Proteomes" id="UP000011715">
    <property type="component" value="Unassembled WGS sequence"/>
</dbReference>
<evidence type="ECO:0000313" key="4">
    <source>
        <dbReference type="EnsemblFungi" id="MAPG_01988T0"/>
    </source>
</evidence>
<feature type="region of interest" description="Disordered" evidence="1">
    <location>
        <begin position="222"/>
        <end position="241"/>
    </location>
</feature>
<keyword evidence="5" id="KW-1185">Reference proteome</keyword>
<feature type="chain" id="PRO_5009385300" description="Extracellular serine-rich protein" evidence="2">
    <location>
        <begin position="28"/>
        <end position="298"/>
    </location>
</feature>
<reference evidence="3" key="2">
    <citation type="submission" date="2010-05" db="EMBL/GenBank/DDBJ databases">
        <title>The Genome Sequence of Magnaporthe poae strain ATCC 64411.</title>
        <authorList>
            <consortium name="The Broad Institute Genome Sequencing Platform"/>
            <consortium name="Broad Institute Genome Sequencing Center for Infectious Disease"/>
            <person name="Ma L.-J."/>
            <person name="Dead R."/>
            <person name="Young S."/>
            <person name="Zeng Q."/>
            <person name="Koehrsen M."/>
            <person name="Alvarado L."/>
            <person name="Berlin A."/>
            <person name="Chapman S.B."/>
            <person name="Chen Z."/>
            <person name="Freedman E."/>
            <person name="Gellesch M."/>
            <person name="Goldberg J."/>
            <person name="Griggs A."/>
            <person name="Gujja S."/>
            <person name="Heilman E.R."/>
            <person name="Heiman D."/>
            <person name="Hepburn T."/>
            <person name="Howarth C."/>
            <person name="Jen D."/>
            <person name="Larson L."/>
            <person name="Mehta T."/>
            <person name="Neiman D."/>
            <person name="Pearson M."/>
            <person name="Roberts A."/>
            <person name="Saif S."/>
            <person name="Shea T."/>
            <person name="Shenoy N."/>
            <person name="Sisk P."/>
            <person name="Stolte C."/>
            <person name="Sykes S."/>
            <person name="Walk T."/>
            <person name="White J."/>
            <person name="Yandava C."/>
            <person name="Haas B."/>
            <person name="Nusbaum C."/>
            <person name="Birren B."/>
        </authorList>
    </citation>
    <scope>NUCLEOTIDE SEQUENCE</scope>
    <source>
        <strain evidence="3">ATCC 64411</strain>
    </source>
</reference>
<dbReference type="EnsemblFungi" id="MAPG_01988T0">
    <property type="protein sequence ID" value="MAPG_01988T0"/>
    <property type="gene ID" value="MAPG_01988"/>
</dbReference>
<dbReference type="InterPro" id="IPR008972">
    <property type="entry name" value="Cupredoxin"/>
</dbReference>
<protein>
    <recommendedName>
        <fullName evidence="6">Extracellular serine-rich protein</fullName>
    </recommendedName>
</protein>
<reference evidence="3" key="3">
    <citation type="submission" date="2011-03" db="EMBL/GenBank/DDBJ databases">
        <title>Annotation of Magnaporthe poae ATCC 64411.</title>
        <authorList>
            <person name="Ma L.-J."/>
            <person name="Dead R."/>
            <person name="Young S.K."/>
            <person name="Zeng Q."/>
            <person name="Gargeya S."/>
            <person name="Fitzgerald M."/>
            <person name="Haas B."/>
            <person name="Abouelleil A."/>
            <person name="Alvarado L."/>
            <person name="Arachchi H.M."/>
            <person name="Berlin A."/>
            <person name="Brown A."/>
            <person name="Chapman S.B."/>
            <person name="Chen Z."/>
            <person name="Dunbar C."/>
            <person name="Freedman E."/>
            <person name="Gearin G."/>
            <person name="Gellesch M."/>
            <person name="Goldberg J."/>
            <person name="Griggs A."/>
            <person name="Gujja S."/>
            <person name="Heiman D."/>
            <person name="Howarth C."/>
            <person name="Larson L."/>
            <person name="Lui A."/>
            <person name="MacDonald P.J.P."/>
            <person name="Mehta T."/>
            <person name="Montmayeur A."/>
            <person name="Murphy C."/>
            <person name="Neiman D."/>
            <person name="Pearson M."/>
            <person name="Priest M."/>
            <person name="Roberts A."/>
            <person name="Saif S."/>
            <person name="Shea T."/>
            <person name="Shenoy N."/>
            <person name="Sisk P."/>
            <person name="Stolte C."/>
            <person name="Sykes S."/>
            <person name="Yandava C."/>
            <person name="Wortman J."/>
            <person name="Nusbaum C."/>
            <person name="Birren B."/>
        </authorList>
    </citation>
    <scope>NUCLEOTIDE SEQUENCE</scope>
    <source>
        <strain evidence="3">ATCC 64411</strain>
    </source>
</reference>
<proteinExistence type="predicted"/>
<name>A0A0C4DQ50_MAGP6</name>
<reference evidence="4" key="4">
    <citation type="journal article" date="2015" name="G3 (Bethesda)">
        <title>Genome sequences of three phytopathogenic species of the Magnaporthaceae family of fungi.</title>
        <authorList>
            <person name="Okagaki L.H."/>
            <person name="Nunes C.C."/>
            <person name="Sailsbery J."/>
            <person name="Clay B."/>
            <person name="Brown D."/>
            <person name="John T."/>
            <person name="Oh Y."/>
            <person name="Young N."/>
            <person name="Fitzgerald M."/>
            <person name="Haas B.J."/>
            <person name="Zeng Q."/>
            <person name="Young S."/>
            <person name="Adiconis X."/>
            <person name="Fan L."/>
            <person name="Levin J.Z."/>
            <person name="Mitchell T.K."/>
            <person name="Okubara P.A."/>
            <person name="Farman M.L."/>
            <person name="Kohn L.M."/>
            <person name="Birren B."/>
            <person name="Ma L.-J."/>
            <person name="Dean R.A."/>
        </authorList>
    </citation>
    <scope>NUCLEOTIDE SEQUENCE</scope>
    <source>
        <strain evidence="4">ATCC 64411 / 73-15</strain>
    </source>
</reference>
<sequence>MMMEVLAAAALWLPLLLLLSGAGTAEAHGGGSSASSTGPAWAATTRAVMVGANGRVFSPNRTVASVGDVVEFSFYPGNHSVVRSAYMFPCVPFETTGAGKTGFWSGFFDDKSQTPGRWRLTITDTTPIFFYSSGPDDCNRYGMVGGINVDPGELQMQHDMAVDSPAVVQPTVASSPNGGPSGPGTPTSSEPSPPPSSGVAPGVITGMAEGVVAFSTCTTQSFGGSNDGGDNEDNGNSGTAATSKATAELGSMLNGTAPSLFPYNNDRCVLEARGGGAVATSFPAGGGDGGREPSELSG</sequence>
<dbReference type="SUPFAM" id="SSF49503">
    <property type="entry name" value="Cupredoxins"/>
    <property type="match status" value="1"/>
</dbReference>
<dbReference type="AlphaFoldDB" id="A0A0C4DQ50"/>
<feature type="region of interest" description="Disordered" evidence="1">
    <location>
        <begin position="279"/>
        <end position="298"/>
    </location>
</feature>
<feature type="compositionally biased region" description="Basic and acidic residues" evidence="1">
    <location>
        <begin position="289"/>
        <end position="298"/>
    </location>
</feature>
<evidence type="ECO:0000256" key="1">
    <source>
        <dbReference type="SAM" id="MobiDB-lite"/>
    </source>
</evidence>
<reference evidence="4" key="5">
    <citation type="submission" date="2015-06" db="UniProtKB">
        <authorList>
            <consortium name="EnsemblFungi"/>
        </authorList>
    </citation>
    <scope>IDENTIFICATION</scope>
    <source>
        <strain evidence="4">ATCC 64411</strain>
    </source>
</reference>
<accession>A0A0C4DQ50</accession>
<evidence type="ECO:0000256" key="2">
    <source>
        <dbReference type="SAM" id="SignalP"/>
    </source>
</evidence>